<name>A0A822ZTW2_NELNU</name>
<accession>A0A822ZTW2</accession>
<dbReference type="Proteomes" id="UP000607653">
    <property type="component" value="Unassembled WGS sequence"/>
</dbReference>
<gene>
    <name evidence="2" type="ORF">HUJ06_004546</name>
</gene>
<protein>
    <submittedName>
        <fullName evidence="2">Uncharacterized protein</fullName>
    </submittedName>
</protein>
<feature type="transmembrane region" description="Helical" evidence="1">
    <location>
        <begin position="12"/>
        <end position="31"/>
    </location>
</feature>
<evidence type="ECO:0000313" key="2">
    <source>
        <dbReference type="EMBL" id="DAD46316.1"/>
    </source>
</evidence>
<sequence length="65" mass="7598">MSSNKIFSQLSVRVLSLRAFLFFPCNTLLVFWNLCFLSRFIFSCEGISFLVYPTFKHMAKVSNYS</sequence>
<evidence type="ECO:0000313" key="3">
    <source>
        <dbReference type="Proteomes" id="UP000607653"/>
    </source>
</evidence>
<dbReference type="EMBL" id="DUZY01000007">
    <property type="protein sequence ID" value="DAD46316.1"/>
    <property type="molecule type" value="Genomic_DNA"/>
</dbReference>
<evidence type="ECO:0000256" key="1">
    <source>
        <dbReference type="SAM" id="Phobius"/>
    </source>
</evidence>
<organism evidence="2 3">
    <name type="scientific">Nelumbo nucifera</name>
    <name type="common">Sacred lotus</name>
    <dbReference type="NCBI Taxonomy" id="4432"/>
    <lineage>
        <taxon>Eukaryota</taxon>
        <taxon>Viridiplantae</taxon>
        <taxon>Streptophyta</taxon>
        <taxon>Embryophyta</taxon>
        <taxon>Tracheophyta</taxon>
        <taxon>Spermatophyta</taxon>
        <taxon>Magnoliopsida</taxon>
        <taxon>Proteales</taxon>
        <taxon>Nelumbonaceae</taxon>
        <taxon>Nelumbo</taxon>
    </lineage>
</organism>
<comment type="caution">
    <text evidence="2">The sequence shown here is derived from an EMBL/GenBank/DDBJ whole genome shotgun (WGS) entry which is preliminary data.</text>
</comment>
<keyword evidence="1" id="KW-0812">Transmembrane</keyword>
<keyword evidence="1" id="KW-0472">Membrane</keyword>
<proteinExistence type="predicted"/>
<keyword evidence="1" id="KW-1133">Transmembrane helix</keyword>
<keyword evidence="3" id="KW-1185">Reference proteome</keyword>
<reference evidence="2 3" key="1">
    <citation type="journal article" date="2020" name="Mol. Biol. Evol.">
        <title>Distinct Expression and Methylation Patterns for Genes with Different Fates following a Single Whole-Genome Duplication in Flowering Plants.</title>
        <authorList>
            <person name="Shi T."/>
            <person name="Rahmani R.S."/>
            <person name="Gugger P.F."/>
            <person name="Wang M."/>
            <person name="Li H."/>
            <person name="Zhang Y."/>
            <person name="Li Z."/>
            <person name="Wang Q."/>
            <person name="Van de Peer Y."/>
            <person name="Marchal K."/>
            <person name="Chen J."/>
        </authorList>
    </citation>
    <scope>NUCLEOTIDE SEQUENCE [LARGE SCALE GENOMIC DNA]</scope>
    <source>
        <tissue evidence="2">Leaf</tissue>
    </source>
</reference>
<dbReference type="AlphaFoldDB" id="A0A822ZTW2"/>